<name>A0A9P1DCP0_9DINO</name>
<dbReference type="InterPro" id="IPR012295">
    <property type="entry name" value="TBP_dom_sf"/>
</dbReference>
<dbReference type="SUPFAM" id="SSF55945">
    <property type="entry name" value="TATA-box binding protein-like"/>
    <property type="match status" value="2"/>
</dbReference>
<dbReference type="InterPro" id="IPR000814">
    <property type="entry name" value="TBP"/>
</dbReference>
<evidence type="ECO:0000256" key="1">
    <source>
        <dbReference type="ARBA" id="ARBA00005560"/>
    </source>
</evidence>
<comment type="similarity">
    <text evidence="1">Belongs to the TBP family.</text>
</comment>
<keyword evidence="3" id="KW-0804">Transcription</keyword>
<dbReference type="AlphaFoldDB" id="A0A9P1DCP0"/>
<reference evidence="5" key="2">
    <citation type="submission" date="2024-04" db="EMBL/GenBank/DDBJ databases">
        <authorList>
            <person name="Chen Y."/>
            <person name="Shah S."/>
            <person name="Dougan E. K."/>
            <person name="Thang M."/>
            <person name="Chan C."/>
        </authorList>
    </citation>
    <scope>NUCLEOTIDE SEQUENCE [LARGE SCALE GENOMIC DNA]</scope>
</reference>
<dbReference type="Proteomes" id="UP001152797">
    <property type="component" value="Unassembled WGS sequence"/>
</dbReference>
<evidence type="ECO:0000313" key="6">
    <source>
        <dbReference type="Proteomes" id="UP001152797"/>
    </source>
</evidence>
<proteinExistence type="inferred from homology"/>
<evidence type="ECO:0000313" key="4">
    <source>
        <dbReference type="EMBL" id="CAI4007327.1"/>
    </source>
</evidence>
<dbReference type="GO" id="GO:0003677">
    <property type="term" value="F:DNA binding"/>
    <property type="evidence" value="ECO:0007669"/>
    <property type="project" value="UniProtKB-KW"/>
</dbReference>
<dbReference type="EMBL" id="CAMXCT020004013">
    <property type="protein sequence ID" value="CAL1160702.1"/>
    <property type="molecule type" value="Genomic_DNA"/>
</dbReference>
<dbReference type="OrthoDB" id="2127950at2759"/>
<comment type="caution">
    <text evidence="4">The sequence shown here is derived from an EMBL/GenBank/DDBJ whole genome shotgun (WGS) entry which is preliminary data.</text>
</comment>
<gene>
    <name evidence="4" type="ORF">C1SCF055_LOCUS32891</name>
</gene>
<reference evidence="4" key="1">
    <citation type="submission" date="2022-10" db="EMBL/GenBank/DDBJ databases">
        <authorList>
            <person name="Chen Y."/>
            <person name="Dougan E. K."/>
            <person name="Chan C."/>
            <person name="Rhodes N."/>
            <person name="Thang M."/>
        </authorList>
    </citation>
    <scope>NUCLEOTIDE SEQUENCE</scope>
</reference>
<keyword evidence="6" id="KW-1185">Reference proteome</keyword>
<dbReference type="PANTHER" id="PTHR10126">
    <property type="entry name" value="TATA-BOX BINDING PROTEIN"/>
    <property type="match status" value="1"/>
</dbReference>
<dbReference type="GO" id="GO:0006352">
    <property type="term" value="P:DNA-templated transcription initiation"/>
    <property type="evidence" value="ECO:0007669"/>
    <property type="project" value="InterPro"/>
</dbReference>
<dbReference type="Pfam" id="PF00352">
    <property type="entry name" value="TBP"/>
    <property type="match status" value="2"/>
</dbReference>
<dbReference type="Gene3D" id="3.30.310.10">
    <property type="entry name" value="TATA-Binding Protein"/>
    <property type="match status" value="2"/>
</dbReference>
<organism evidence="4">
    <name type="scientific">Cladocopium goreaui</name>
    <dbReference type="NCBI Taxonomy" id="2562237"/>
    <lineage>
        <taxon>Eukaryota</taxon>
        <taxon>Sar</taxon>
        <taxon>Alveolata</taxon>
        <taxon>Dinophyceae</taxon>
        <taxon>Suessiales</taxon>
        <taxon>Symbiodiniaceae</taxon>
        <taxon>Cladocopium</taxon>
    </lineage>
</organism>
<accession>A0A9P1DCP0</accession>
<evidence type="ECO:0000256" key="3">
    <source>
        <dbReference type="ARBA" id="ARBA00023163"/>
    </source>
</evidence>
<dbReference type="EMBL" id="CAMXCT010004013">
    <property type="protein sequence ID" value="CAI4007327.1"/>
    <property type="molecule type" value="Genomic_DNA"/>
</dbReference>
<evidence type="ECO:0000313" key="5">
    <source>
        <dbReference type="EMBL" id="CAL1160702.1"/>
    </source>
</evidence>
<evidence type="ECO:0000256" key="2">
    <source>
        <dbReference type="ARBA" id="ARBA00023125"/>
    </source>
</evidence>
<protein>
    <submittedName>
        <fullName evidence="4">Uncharacterized protein</fullName>
    </submittedName>
</protein>
<sequence>MAASLRCFPSSFADVDDDGQEEEQVVFKGLSDSQSAAGDAEQISIFKSKPADLAMVDEDMMLSTEPLPEGIAVTPVFSWVYFRLCSELDLKSVSCKLRNAEYNPRKGLHRMHLRLLKPATDATVWSKGTVHCCVKGDGDGQAAARRITRLVQKCGYPDATCKSFRLMKQKVKADLFFPVRLEALAQKWSRHVLYVPDVCCAASLYIKHPQCHLQVWHTGKVTAIAENFEAGKEAIRRVYSLLREFSL</sequence>
<keyword evidence="2" id="KW-0238">DNA-binding</keyword>
<dbReference type="EMBL" id="CAMXCT030004013">
    <property type="protein sequence ID" value="CAL4794639.1"/>
    <property type="molecule type" value="Genomic_DNA"/>
</dbReference>